<dbReference type="InterPro" id="IPR003594">
    <property type="entry name" value="HATPase_dom"/>
</dbReference>
<dbReference type="Gene3D" id="3.30.450.20">
    <property type="entry name" value="PAS domain"/>
    <property type="match status" value="2"/>
</dbReference>
<feature type="domain" description="Histidine kinase" evidence="8">
    <location>
        <begin position="631"/>
        <end position="853"/>
    </location>
</feature>
<dbReference type="OrthoDB" id="5378360at2"/>
<dbReference type="PROSITE" id="PS50109">
    <property type="entry name" value="HIS_KIN"/>
    <property type="match status" value="1"/>
</dbReference>
<dbReference type="Pfam" id="PF00512">
    <property type="entry name" value="HisKA"/>
    <property type="match status" value="1"/>
</dbReference>
<reference evidence="11" key="2">
    <citation type="submission" date="2006-05" db="EMBL/GenBank/DDBJ databases">
        <title>Sequencing of the draft genome and assembly of Desulfuromonas acetoxidans DSM 684.</title>
        <authorList>
            <consortium name="US DOE Joint Genome Institute (JGI-PGF)"/>
            <person name="Copeland A."/>
            <person name="Lucas S."/>
            <person name="Lapidus A."/>
            <person name="Barry K."/>
            <person name="Detter J.C."/>
            <person name="Glavina del Rio T."/>
            <person name="Hammon N."/>
            <person name="Israni S."/>
            <person name="Dalin E."/>
            <person name="Tice H."/>
            <person name="Bruce D."/>
            <person name="Pitluck S."/>
            <person name="Richardson P."/>
        </authorList>
    </citation>
    <scope>NUCLEOTIDE SEQUENCE [LARGE SCALE GENOMIC DNA]</scope>
    <source>
        <strain evidence="11">DSM 684</strain>
    </source>
</reference>
<name>Q1K469_DESA6</name>
<evidence type="ECO:0000259" key="9">
    <source>
        <dbReference type="PROSITE" id="PS50110"/>
    </source>
</evidence>
<keyword evidence="7" id="KW-1133">Transmembrane helix</keyword>
<dbReference type="EMBL" id="AAEW02000001">
    <property type="protein sequence ID" value="EAT17234.1"/>
    <property type="molecule type" value="Genomic_DNA"/>
</dbReference>
<dbReference type="RefSeq" id="WP_005997474.1">
    <property type="nucleotide sequence ID" value="NZ_AAEW02000001.1"/>
</dbReference>
<dbReference type="Gene3D" id="1.10.287.130">
    <property type="match status" value="1"/>
</dbReference>
<dbReference type="CDD" id="cd00082">
    <property type="entry name" value="HisKA"/>
    <property type="match status" value="1"/>
</dbReference>
<accession>Q1K469</accession>
<dbReference type="SMART" id="SM00387">
    <property type="entry name" value="HATPase_c"/>
    <property type="match status" value="1"/>
</dbReference>
<dbReference type="InterPro" id="IPR036097">
    <property type="entry name" value="HisK_dim/P_sf"/>
</dbReference>
<dbReference type="InterPro" id="IPR000014">
    <property type="entry name" value="PAS"/>
</dbReference>
<evidence type="ECO:0000256" key="2">
    <source>
        <dbReference type="ARBA" id="ARBA00012438"/>
    </source>
</evidence>
<keyword evidence="3 6" id="KW-0597">Phosphoprotein</keyword>
<dbReference type="EC" id="2.7.13.3" evidence="2"/>
<dbReference type="Pfam" id="PF02518">
    <property type="entry name" value="HATPase_c"/>
    <property type="match status" value="1"/>
</dbReference>
<dbReference type="CDD" id="cd17546">
    <property type="entry name" value="REC_hyHK_CKI1_RcsC-like"/>
    <property type="match status" value="1"/>
</dbReference>
<evidence type="ECO:0000259" key="10">
    <source>
        <dbReference type="PROSITE" id="PS50112"/>
    </source>
</evidence>
<dbReference type="InterPro" id="IPR036890">
    <property type="entry name" value="HATPase_C_sf"/>
</dbReference>
<dbReference type="InterPro" id="IPR013655">
    <property type="entry name" value="PAS_fold_3"/>
</dbReference>
<keyword evidence="12" id="KW-1185">Reference proteome</keyword>
<keyword evidence="5 11" id="KW-0418">Kinase</keyword>
<dbReference type="PROSITE" id="PS50112">
    <property type="entry name" value="PAS"/>
    <property type="match status" value="1"/>
</dbReference>
<comment type="caution">
    <text evidence="11">The sequence shown here is derived from an EMBL/GenBank/DDBJ whole genome shotgun (WGS) entry which is preliminary data.</text>
</comment>
<keyword evidence="4" id="KW-0808">Transferase</keyword>
<feature type="domain" description="PAS" evidence="10">
    <location>
        <begin position="339"/>
        <end position="409"/>
    </location>
</feature>
<feature type="domain" description="Response regulatory" evidence="9">
    <location>
        <begin position="878"/>
        <end position="992"/>
    </location>
</feature>
<evidence type="ECO:0000256" key="3">
    <source>
        <dbReference type="ARBA" id="ARBA00022553"/>
    </source>
</evidence>
<dbReference type="CDD" id="cd16922">
    <property type="entry name" value="HATPase_EvgS-ArcB-TorS-like"/>
    <property type="match status" value="1"/>
</dbReference>
<dbReference type="Pfam" id="PF00072">
    <property type="entry name" value="Response_reg"/>
    <property type="match status" value="1"/>
</dbReference>
<dbReference type="InterPro" id="IPR005467">
    <property type="entry name" value="His_kinase_dom"/>
</dbReference>
<dbReference type="Gene3D" id="3.30.565.10">
    <property type="entry name" value="Histidine kinase-like ATPase, C-terminal domain"/>
    <property type="match status" value="1"/>
</dbReference>
<evidence type="ECO:0000259" key="8">
    <source>
        <dbReference type="PROSITE" id="PS50109"/>
    </source>
</evidence>
<dbReference type="InterPro" id="IPR013767">
    <property type="entry name" value="PAS_fold"/>
</dbReference>
<protein>
    <recommendedName>
        <fullName evidence="2">histidine kinase</fullName>
        <ecNumber evidence="2">2.7.13.3</ecNumber>
    </recommendedName>
</protein>
<dbReference type="InterPro" id="IPR035965">
    <property type="entry name" value="PAS-like_dom_sf"/>
</dbReference>
<proteinExistence type="predicted"/>
<dbReference type="PRINTS" id="PR00344">
    <property type="entry name" value="BCTRLSENSOR"/>
</dbReference>
<dbReference type="PROSITE" id="PS50110">
    <property type="entry name" value="RESPONSE_REGULATORY"/>
    <property type="match status" value="1"/>
</dbReference>
<dbReference type="InterPro" id="IPR003661">
    <property type="entry name" value="HisK_dim/P_dom"/>
</dbReference>
<dbReference type="SUPFAM" id="SSF52172">
    <property type="entry name" value="CheY-like"/>
    <property type="match status" value="1"/>
</dbReference>
<feature type="transmembrane region" description="Helical" evidence="7">
    <location>
        <begin position="7"/>
        <end position="30"/>
    </location>
</feature>
<dbReference type="InterPro" id="IPR004358">
    <property type="entry name" value="Sig_transdc_His_kin-like_C"/>
</dbReference>
<dbReference type="GO" id="GO:0000155">
    <property type="term" value="F:phosphorelay sensor kinase activity"/>
    <property type="evidence" value="ECO:0007669"/>
    <property type="project" value="InterPro"/>
</dbReference>
<dbReference type="InterPro" id="IPR011006">
    <property type="entry name" value="CheY-like_superfamily"/>
</dbReference>
<dbReference type="NCBIfam" id="TIGR00229">
    <property type="entry name" value="sensory_box"/>
    <property type="match status" value="2"/>
</dbReference>
<dbReference type="Pfam" id="PF08447">
    <property type="entry name" value="PAS_3"/>
    <property type="match status" value="1"/>
</dbReference>
<evidence type="ECO:0000256" key="4">
    <source>
        <dbReference type="ARBA" id="ARBA00022679"/>
    </source>
</evidence>
<dbReference type="GO" id="GO:0006355">
    <property type="term" value="P:regulation of DNA-templated transcription"/>
    <property type="evidence" value="ECO:0007669"/>
    <property type="project" value="InterPro"/>
</dbReference>
<evidence type="ECO:0000313" key="12">
    <source>
        <dbReference type="Proteomes" id="UP000005695"/>
    </source>
</evidence>
<dbReference type="CDD" id="cd18774">
    <property type="entry name" value="PDC2_HK_sensor"/>
    <property type="match status" value="1"/>
</dbReference>
<evidence type="ECO:0000256" key="5">
    <source>
        <dbReference type="ARBA" id="ARBA00022777"/>
    </source>
</evidence>
<organism evidence="11 12">
    <name type="scientific">Desulfuromonas acetoxidans (strain DSM 684 / 11070)</name>
    <dbReference type="NCBI Taxonomy" id="281689"/>
    <lineage>
        <taxon>Bacteria</taxon>
        <taxon>Pseudomonadati</taxon>
        <taxon>Thermodesulfobacteriota</taxon>
        <taxon>Desulfuromonadia</taxon>
        <taxon>Desulfuromonadales</taxon>
        <taxon>Desulfuromonadaceae</taxon>
        <taxon>Desulfuromonas</taxon>
    </lineage>
</organism>
<comment type="catalytic activity">
    <reaction evidence="1">
        <text>ATP + protein L-histidine = ADP + protein N-phospho-L-histidine.</text>
        <dbReference type="EC" id="2.7.13.3"/>
    </reaction>
</comment>
<reference evidence="11" key="1">
    <citation type="submission" date="2006-05" db="EMBL/GenBank/DDBJ databases">
        <title>Annotation of the draft genome assembly of Desulfuromonas acetoxidans DSM 684.</title>
        <authorList>
            <consortium name="US DOE Joint Genome Institute (JGI-ORNL)"/>
            <person name="Larimer F."/>
            <person name="Land M."/>
            <person name="Hauser L."/>
        </authorList>
    </citation>
    <scope>NUCLEOTIDE SEQUENCE [LARGE SCALE GENOMIC DNA]</scope>
    <source>
        <strain evidence="11">DSM 684</strain>
    </source>
</reference>
<feature type="modified residue" description="4-aspartylphosphate" evidence="6">
    <location>
        <position position="927"/>
    </location>
</feature>
<dbReference type="Gene3D" id="3.40.50.2300">
    <property type="match status" value="1"/>
</dbReference>
<evidence type="ECO:0000313" key="11">
    <source>
        <dbReference type="EMBL" id="EAT17234.1"/>
    </source>
</evidence>
<sequence length="1001" mass="112253">MAEQRRIITLFLVMILVAVGVGGATMWTLYRVEVRDETAHLRNIAYSQARFIERAIDFVLHDAGGVNKDQALDLIRSCYHGMPDDGHLGEFVIALRHLDKIKFIVHHYSRGIHAGKMIPFSSGQAEPMRRALLGESGVIEFTDCDGQSSLAAYEPIHRLNLGLVVKVELSSLKQPFLHATPYLTLVAGLLVLAGTFLFWKITRPLLRGLENKELRYRTLFENTADGVFVVKAGQILETNGQGCLLLDRHEDDVVGQAVSSFAPEFQPDGRSSLSAARHYAETAMREGTQYFSWQYLRGVHLREADVVLQALRLNGDEVVLATMRDVTDFREVERSLRERERHYRAIFELGSNGFLLYRRNGQLVDANPAACRMYGYELEELLSLTLSERIHVDDCANYLDSVAQTINSDEGCHMELRGLHRDGGLIHFDVYLESFSWRGEILCLTTAVDVTERKKADRSAQCEEIRMEALLTLQQMLEFPEKQVCHYILGQALRICDSHGGFLAVTGGGCTELTIKASNLKEGADWFERQIGLPDCRQPQLYNYRLQEWLDGSLNYDRYLQVPLLEDGHIVAVIGLLDKEEPYSDFDIRQMVLLLQGTWQRLQRNRSILAMRQATEEAEAANRAKSEFLAVVSHEIRTPMTVTIAALQQVLESSLDDEQRQYLTMANDASDSLLSLINDILDFSKIEAEKLVLEESPFNLRECIENVVAILGVNARQKGLRLELASNASLPDLLLGDQHRVRQILVNLVSNAIKFTEQGQVSVKVDAEQQDDHHLVHVAVCDTGIGIDDSLRERVFESFSQADSSTTRKYGGTGLGLAICKGLVEQMGGVIGVESCQDDTQGSCFYFSLPMRVADDALVPPMDRVAPRLPVENCMGRSVLLVEDDDATATLMKVRLQELQLCVDRVSDGLAAIERCLNQSYDLVLMDYHMPQMDGLTATEQIRDAGVTVPIVGLTAFSDGRQWEKFQQVGLNACLTKPVKIEQLRQVIAEFLNPQDDGELP</sequence>
<dbReference type="InterPro" id="IPR001789">
    <property type="entry name" value="Sig_transdc_resp-reg_receiver"/>
</dbReference>
<dbReference type="SUPFAM" id="SSF55874">
    <property type="entry name" value="ATPase domain of HSP90 chaperone/DNA topoisomerase II/histidine kinase"/>
    <property type="match status" value="1"/>
</dbReference>
<dbReference type="SMART" id="SM00448">
    <property type="entry name" value="REC"/>
    <property type="match status" value="1"/>
</dbReference>
<dbReference type="FunFam" id="3.30.565.10:FF:000010">
    <property type="entry name" value="Sensor histidine kinase RcsC"/>
    <property type="match status" value="1"/>
</dbReference>
<dbReference type="SMART" id="SM00388">
    <property type="entry name" value="HisKA"/>
    <property type="match status" value="1"/>
</dbReference>
<dbReference type="CDD" id="cd00130">
    <property type="entry name" value="PAS"/>
    <property type="match status" value="1"/>
</dbReference>
<keyword evidence="7" id="KW-0812">Transmembrane</keyword>
<evidence type="ECO:0000256" key="1">
    <source>
        <dbReference type="ARBA" id="ARBA00000085"/>
    </source>
</evidence>
<evidence type="ECO:0000256" key="7">
    <source>
        <dbReference type="SAM" id="Phobius"/>
    </source>
</evidence>
<gene>
    <name evidence="11" type="ORF">Dace_3100</name>
</gene>
<keyword evidence="7" id="KW-0472">Membrane</keyword>
<dbReference type="PANTHER" id="PTHR43047:SF64">
    <property type="entry name" value="HISTIDINE KINASE CONTAINING CHEY-HOMOLOGOUS RECEIVER DOMAIN AND PAS DOMAIN-RELATED"/>
    <property type="match status" value="1"/>
</dbReference>
<dbReference type="PANTHER" id="PTHR43047">
    <property type="entry name" value="TWO-COMPONENT HISTIDINE PROTEIN KINASE"/>
    <property type="match status" value="1"/>
</dbReference>
<evidence type="ECO:0000256" key="6">
    <source>
        <dbReference type="PROSITE-ProRule" id="PRU00169"/>
    </source>
</evidence>
<dbReference type="Pfam" id="PF00989">
    <property type="entry name" value="PAS"/>
    <property type="match status" value="1"/>
</dbReference>
<dbReference type="SUPFAM" id="SSF55785">
    <property type="entry name" value="PYP-like sensor domain (PAS domain)"/>
    <property type="match status" value="2"/>
</dbReference>
<dbReference type="Proteomes" id="UP000005695">
    <property type="component" value="Unassembled WGS sequence"/>
</dbReference>
<dbReference type="SMART" id="SM00091">
    <property type="entry name" value="PAS"/>
    <property type="match status" value="2"/>
</dbReference>
<dbReference type="SUPFAM" id="SSF47384">
    <property type="entry name" value="Homodimeric domain of signal transducing histidine kinase"/>
    <property type="match status" value="1"/>
</dbReference>
<dbReference type="AlphaFoldDB" id="Q1K469"/>